<feature type="transmembrane region" description="Helical" evidence="4">
    <location>
        <begin position="6"/>
        <end position="23"/>
    </location>
</feature>
<dbReference type="PANTHER" id="PTHR10728:SF39">
    <property type="entry name" value="CYTOSOLIC PHOSPHOLIPASE A2 GAMMA"/>
    <property type="match status" value="1"/>
</dbReference>
<name>A0AAV1QAJ4_SCOSC</name>
<keyword evidence="1 3" id="KW-0378">Hydrolase</keyword>
<organism evidence="6 7">
    <name type="scientific">Scomber scombrus</name>
    <name type="common">Atlantic mackerel</name>
    <name type="synonym">Scomber vernalis</name>
    <dbReference type="NCBI Taxonomy" id="13677"/>
    <lineage>
        <taxon>Eukaryota</taxon>
        <taxon>Metazoa</taxon>
        <taxon>Chordata</taxon>
        <taxon>Craniata</taxon>
        <taxon>Vertebrata</taxon>
        <taxon>Euteleostomi</taxon>
        <taxon>Actinopterygii</taxon>
        <taxon>Neopterygii</taxon>
        <taxon>Teleostei</taxon>
        <taxon>Neoteleostei</taxon>
        <taxon>Acanthomorphata</taxon>
        <taxon>Pelagiaria</taxon>
        <taxon>Scombriformes</taxon>
        <taxon>Scombridae</taxon>
        <taxon>Scomber</taxon>
    </lineage>
</organism>
<dbReference type="GO" id="GO:0005544">
    <property type="term" value="F:calcium-dependent phospholipid binding"/>
    <property type="evidence" value="ECO:0007669"/>
    <property type="project" value="TreeGrafter"/>
</dbReference>
<dbReference type="GO" id="GO:0005509">
    <property type="term" value="F:calcium ion binding"/>
    <property type="evidence" value="ECO:0007669"/>
    <property type="project" value="TreeGrafter"/>
</dbReference>
<dbReference type="InterPro" id="IPR002642">
    <property type="entry name" value="LysoPLipase_cat_dom"/>
</dbReference>
<dbReference type="SUPFAM" id="SSF52151">
    <property type="entry name" value="FabD/lysophospholipase-like"/>
    <property type="match status" value="1"/>
</dbReference>
<keyword evidence="4" id="KW-0812">Transmembrane</keyword>
<evidence type="ECO:0000256" key="3">
    <source>
        <dbReference type="PROSITE-ProRule" id="PRU00555"/>
    </source>
</evidence>
<sequence>MPCSNVSWVAGLVCAFIMMLGPMGQTVDKMRNPATVTQEEMLSEAWTPISAPNTEMVSQFALKHFVHQSQSLSAGEKEIIKKRKPIILKALKRLNIMTNLDWVPHIALLGSGGGQRAAVSLLGSLYQMEKEGLLDTVLYLGGVSGSAWSMTSLYSDPQWSANIDRAVSRLSGPWVGLEEAFTWLTKRSEEEHFSLSDIGGVTTSAVIMKQLNNQSLSKDGIKATNPYPIYNTVDKNCLKYGPEKGRWFEITPHEAGFTDLGLFINTTHLNSRSQGIDNVWLQGVVGSAIADESTLKDYFPDWLKGVAGIVATDENNLLDLIILWTEVPKQVNNFWTVLDLYMRGCHSLLTLTEMIKKITKDPAVLSVLDNMQETLKEHLNYNPTAWFRSKSRKERKLVLEQWRLKMLEPLKKWTQSLDEGPFKDNVSWLTEKVFPLIGKWKWGTTKNFLHQYPDAVVPSCIRLEKHLQLIDAGSMLSMPYPPFLGEKRDADLLIALDYTSYHPFTTLTLARDYAAKMKKPFPEIDDKILQEKDWPKDCYVFEGKDNQPTIVYMPLFNRRNCKDAEDLKAKMEEFTSFQLPYNQEKIEFLLETAKANIKNNKATLALEMYKATVRRYYKSLSQKSSEKSDH</sequence>
<keyword evidence="7" id="KW-1185">Reference proteome</keyword>
<keyword evidence="2 3" id="KW-0443">Lipid metabolism</keyword>
<proteinExistence type="predicted"/>
<comment type="caution">
    <text evidence="6">The sequence shown here is derived from an EMBL/GenBank/DDBJ whole genome shotgun (WGS) entry which is preliminary data.</text>
</comment>
<dbReference type="GO" id="GO:0005829">
    <property type="term" value="C:cytosol"/>
    <property type="evidence" value="ECO:0007669"/>
    <property type="project" value="TreeGrafter"/>
</dbReference>
<dbReference type="EMBL" id="CAWUFR010000705">
    <property type="protein sequence ID" value="CAK6980565.1"/>
    <property type="molecule type" value="Genomic_DNA"/>
</dbReference>
<evidence type="ECO:0000256" key="1">
    <source>
        <dbReference type="ARBA" id="ARBA00022801"/>
    </source>
</evidence>
<dbReference type="GO" id="GO:0005654">
    <property type="term" value="C:nucleoplasm"/>
    <property type="evidence" value="ECO:0007669"/>
    <property type="project" value="TreeGrafter"/>
</dbReference>
<gene>
    <name evidence="6" type="ORF">FSCOSCO3_A017608</name>
</gene>
<dbReference type="PANTHER" id="PTHR10728">
    <property type="entry name" value="CYTOSOLIC PHOSPHOLIPASE A2"/>
    <property type="match status" value="1"/>
</dbReference>
<keyword evidence="4" id="KW-1133">Transmembrane helix</keyword>
<evidence type="ECO:0000256" key="4">
    <source>
        <dbReference type="SAM" id="Phobius"/>
    </source>
</evidence>
<dbReference type="InterPro" id="IPR016035">
    <property type="entry name" value="Acyl_Trfase/lysoPLipase"/>
</dbReference>
<evidence type="ECO:0000259" key="5">
    <source>
        <dbReference type="PROSITE" id="PS51210"/>
    </source>
</evidence>
<evidence type="ECO:0000313" key="6">
    <source>
        <dbReference type="EMBL" id="CAK6980565.1"/>
    </source>
</evidence>
<dbReference type="Proteomes" id="UP001314229">
    <property type="component" value="Unassembled WGS sequence"/>
</dbReference>
<dbReference type="GO" id="GO:0005635">
    <property type="term" value="C:nuclear envelope"/>
    <property type="evidence" value="ECO:0007669"/>
    <property type="project" value="TreeGrafter"/>
</dbReference>
<evidence type="ECO:0000256" key="2">
    <source>
        <dbReference type="ARBA" id="ARBA00023098"/>
    </source>
</evidence>
<dbReference type="Gene3D" id="3.40.1090.10">
    <property type="entry name" value="Cytosolic phospholipase A2 catalytic domain"/>
    <property type="match status" value="1"/>
</dbReference>
<evidence type="ECO:0000313" key="7">
    <source>
        <dbReference type="Proteomes" id="UP001314229"/>
    </source>
</evidence>
<reference evidence="6 7" key="1">
    <citation type="submission" date="2024-01" db="EMBL/GenBank/DDBJ databases">
        <authorList>
            <person name="Alioto T."/>
            <person name="Alioto T."/>
            <person name="Gomez Garrido J."/>
        </authorList>
    </citation>
    <scope>NUCLEOTIDE SEQUENCE [LARGE SCALE GENOMIC DNA]</scope>
</reference>
<dbReference type="GO" id="GO:0047498">
    <property type="term" value="F:calcium-dependent phospholipase A2 activity"/>
    <property type="evidence" value="ECO:0007669"/>
    <property type="project" value="TreeGrafter"/>
</dbReference>
<dbReference type="PROSITE" id="PS51210">
    <property type="entry name" value="PLA2C"/>
    <property type="match status" value="1"/>
</dbReference>
<keyword evidence="4" id="KW-0472">Membrane</keyword>
<feature type="domain" description="PLA2c" evidence="5">
    <location>
        <begin position="58"/>
        <end position="630"/>
    </location>
</feature>
<dbReference type="AlphaFoldDB" id="A0AAV1QAJ4"/>
<keyword evidence="3" id="KW-0442">Lipid degradation</keyword>
<accession>A0AAV1QAJ4</accession>
<dbReference type="Pfam" id="PF01735">
    <property type="entry name" value="PLA2_B"/>
    <property type="match status" value="1"/>
</dbReference>
<dbReference type="SMART" id="SM00022">
    <property type="entry name" value="PLAc"/>
    <property type="match status" value="1"/>
</dbReference>
<dbReference type="GO" id="GO:0046475">
    <property type="term" value="P:glycerophospholipid catabolic process"/>
    <property type="evidence" value="ECO:0007669"/>
    <property type="project" value="TreeGrafter"/>
</dbReference>
<protein>
    <submittedName>
        <fullName evidence="6">Cytosolic phospholipase A2 gamma-like</fullName>
    </submittedName>
</protein>